<comment type="caution">
    <text evidence="1">The sequence shown here is derived from an EMBL/GenBank/DDBJ whole genome shotgun (WGS) entry which is preliminary data.</text>
</comment>
<evidence type="ECO:0000313" key="1">
    <source>
        <dbReference type="EMBL" id="CAG8782031.1"/>
    </source>
</evidence>
<feature type="non-terminal residue" evidence="1">
    <location>
        <position position="1"/>
    </location>
</feature>
<dbReference type="EMBL" id="CAJVQA010024353">
    <property type="protein sequence ID" value="CAG8782031.1"/>
    <property type="molecule type" value="Genomic_DNA"/>
</dbReference>
<name>A0A9N9JH18_9GLOM</name>
<dbReference type="AlphaFoldDB" id="A0A9N9JH18"/>
<accession>A0A9N9JH18</accession>
<protein>
    <submittedName>
        <fullName evidence="1">687_t:CDS:1</fullName>
    </submittedName>
</protein>
<sequence length="105" mass="12052">LLPEIPPPKTSGKNLESESTLQVVILADSFNERFRPIILDRPRVVKEASPFHKTRSLGESPIFVLDEKTNECVHCEPWSSIRVNVAWLWIDICSVKVPAFIHREF</sequence>
<dbReference type="Proteomes" id="UP000789759">
    <property type="component" value="Unassembled WGS sequence"/>
</dbReference>
<keyword evidence="2" id="KW-1185">Reference proteome</keyword>
<organism evidence="1 2">
    <name type="scientific">Cetraspora pellucida</name>
    <dbReference type="NCBI Taxonomy" id="1433469"/>
    <lineage>
        <taxon>Eukaryota</taxon>
        <taxon>Fungi</taxon>
        <taxon>Fungi incertae sedis</taxon>
        <taxon>Mucoromycota</taxon>
        <taxon>Glomeromycotina</taxon>
        <taxon>Glomeromycetes</taxon>
        <taxon>Diversisporales</taxon>
        <taxon>Gigasporaceae</taxon>
        <taxon>Cetraspora</taxon>
    </lineage>
</organism>
<dbReference type="OrthoDB" id="2435254at2759"/>
<evidence type="ECO:0000313" key="2">
    <source>
        <dbReference type="Proteomes" id="UP000789759"/>
    </source>
</evidence>
<gene>
    <name evidence="1" type="ORF">CPELLU_LOCUS16446</name>
</gene>
<proteinExistence type="predicted"/>
<reference evidence="1" key="1">
    <citation type="submission" date="2021-06" db="EMBL/GenBank/DDBJ databases">
        <authorList>
            <person name="Kallberg Y."/>
            <person name="Tangrot J."/>
            <person name="Rosling A."/>
        </authorList>
    </citation>
    <scope>NUCLEOTIDE SEQUENCE</scope>
    <source>
        <strain evidence="1">FL966</strain>
    </source>
</reference>